<keyword evidence="2" id="KW-1185">Reference proteome</keyword>
<dbReference type="Proteomes" id="UP000316759">
    <property type="component" value="Unassembled WGS sequence"/>
</dbReference>
<gene>
    <name evidence="1" type="ORF">FGIG_12240</name>
</gene>
<evidence type="ECO:0000313" key="2">
    <source>
        <dbReference type="Proteomes" id="UP000316759"/>
    </source>
</evidence>
<dbReference type="EMBL" id="SUNJ01013620">
    <property type="protein sequence ID" value="TPP57128.1"/>
    <property type="molecule type" value="Genomic_DNA"/>
</dbReference>
<sequence>MSLAGGGRKHFEPPSLRRTGVDFSWLKGYEYQLVHPHRNAVDSSERVINLYQLIQRGTESTPSKDQKYVT</sequence>
<comment type="caution">
    <text evidence="1">The sequence shown here is derived from an EMBL/GenBank/DDBJ whole genome shotgun (WGS) entry which is preliminary data.</text>
</comment>
<accession>A0A504YEY0</accession>
<reference evidence="1 2" key="1">
    <citation type="submission" date="2019-04" db="EMBL/GenBank/DDBJ databases">
        <title>Annotation for the trematode Fasciola gigantica.</title>
        <authorList>
            <person name="Choi Y.-J."/>
        </authorList>
    </citation>
    <scope>NUCLEOTIDE SEQUENCE [LARGE SCALE GENOMIC DNA]</scope>
    <source>
        <strain evidence="1">Uganda_cow_1</strain>
    </source>
</reference>
<organism evidence="1 2">
    <name type="scientific">Fasciola gigantica</name>
    <name type="common">Giant liver fluke</name>
    <dbReference type="NCBI Taxonomy" id="46835"/>
    <lineage>
        <taxon>Eukaryota</taxon>
        <taxon>Metazoa</taxon>
        <taxon>Spiralia</taxon>
        <taxon>Lophotrochozoa</taxon>
        <taxon>Platyhelminthes</taxon>
        <taxon>Trematoda</taxon>
        <taxon>Digenea</taxon>
        <taxon>Plagiorchiida</taxon>
        <taxon>Echinostomata</taxon>
        <taxon>Echinostomatoidea</taxon>
        <taxon>Fasciolidae</taxon>
        <taxon>Fasciola</taxon>
    </lineage>
</organism>
<protein>
    <submittedName>
        <fullName evidence="1">Uncharacterized protein</fullName>
    </submittedName>
</protein>
<dbReference type="AlphaFoldDB" id="A0A504YEY0"/>
<evidence type="ECO:0000313" key="1">
    <source>
        <dbReference type="EMBL" id="TPP57128.1"/>
    </source>
</evidence>
<name>A0A504YEY0_FASGI</name>
<proteinExistence type="predicted"/>